<feature type="compositionally biased region" description="Pro residues" evidence="6">
    <location>
        <begin position="183"/>
        <end position="192"/>
    </location>
</feature>
<feature type="compositionally biased region" description="Low complexity" evidence="6">
    <location>
        <begin position="324"/>
        <end position="337"/>
    </location>
</feature>
<sequence length="373" mass="38233">MNDGTSAVALRFEMLGPIRAFRGTEPVDLGPPKQQAVLALLLLHAPRPVPLDQIVAALWNGDPPSNGVDVVQRFIGALRRGLDPERTSLITLTDGGYVIRAGENAVDTGMFRAALARARAEHQTGAIGSATDEIRTALGMWQDEPLTGLSGPVFESARARLNSERAAASALLAEPTAVAPTSPATPPPPAATPAPNRAPLAATRPFSPAAPAASPLPATRPFSPASASPAATRPFSPPTPPTTPPPEPAASPLPATRPFSPAEPAASPLPATRPFSAASTPPSAAAVRPTSPAAAPPAAATRPFSPPTRPSSHPPSSHPPSSQPPSSSSAAPERTTTPKPPPAKAEPEKNAYPEAVDPWEGHDLFPPDPLSMS</sequence>
<dbReference type="InterPro" id="IPR005158">
    <property type="entry name" value="BTAD"/>
</dbReference>
<comment type="similarity">
    <text evidence="1">Belongs to the AfsR/DnrI/RedD regulatory family.</text>
</comment>
<evidence type="ECO:0000313" key="9">
    <source>
        <dbReference type="Proteomes" id="UP001597183"/>
    </source>
</evidence>
<name>A0ABW4API5_9ACTN</name>
<evidence type="ECO:0000256" key="3">
    <source>
        <dbReference type="ARBA" id="ARBA00023125"/>
    </source>
</evidence>
<keyword evidence="9" id="KW-1185">Reference proteome</keyword>
<reference evidence="9" key="1">
    <citation type="journal article" date="2019" name="Int. J. Syst. Evol. Microbiol.">
        <title>The Global Catalogue of Microorganisms (GCM) 10K type strain sequencing project: providing services to taxonomists for standard genome sequencing and annotation.</title>
        <authorList>
            <consortium name="The Broad Institute Genomics Platform"/>
            <consortium name="The Broad Institute Genome Sequencing Center for Infectious Disease"/>
            <person name="Wu L."/>
            <person name="Ma J."/>
        </authorList>
    </citation>
    <scope>NUCLEOTIDE SEQUENCE [LARGE SCALE GENOMIC DNA]</scope>
    <source>
        <strain evidence="9">CCM 7526</strain>
    </source>
</reference>
<feature type="compositionally biased region" description="Low complexity" evidence="6">
    <location>
        <begin position="193"/>
        <end position="234"/>
    </location>
</feature>
<evidence type="ECO:0000256" key="2">
    <source>
        <dbReference type="ARBA" id="ARBA00023015"/>
    </source>
</evidence>
<dbReference type="PANTHER" id="PTHR35807:SF1">
    <property type="entry name" value="TRANSCRIPTIONAL REGULATOR REDD"/>
    <property type="match status" value="1"/>
</dbReference>
<evidence type="ECO:0000256" key="5">
    <source>
        <dbReference type="PROSITE-ProRule" id="PRU01091"/>
    </source>
</evidence>
<dbReference type="SMART" id="SM00862">
    <property type="entry name" value="Trans_reg_C"/>
    <property type="match status" value="1"/>
</dbReference>
<dbReference type="Proteomes" id="UP001597183">
    <property type="component" value="Unassembled WGS sequence"/>
</dbReference>
<evidence type="ECO:0000259" key="7">
    <source>
        <dbReference type="PROSITE" id="PS51755"/>
    </source>
</evidence>
<feature type="compositionally biased region" description="Pro residues" evidence="6">
    <location>
        <begin position="304"/>
        <end position="323"/>
    </location>
</feature>
<dbReference type="Pfam" id="PF03704">
    <property type="entry name" value="BTAD"/>
    <property type="match status" value="1"/>
</dbReference>
<dbReference type="InterPro" id="IPR036388">
    <property type="entry name" value="WH-like_DNA-bd_sf"/>
</dbReference>
<dbReference type="InterPro" id="IPR051677">
    <property type="entry name" value="AfsR-DnrI-RedD_regulator"/>
</dbReference>
<dbReference type="SUPFAM" id="SSF46894">
    <property type="entry name" value="C-terminal effector domain of the bipartite response regulators"/>
    <property type="match status" value="1"/>
</dbReference>
<evidence type="ECO:0000256" key="1">
    <source>
        <dbReference type="ARBA" id="ARBA00005820"/>
    </source>
</evidence>
<gene>
    <name evidence="8" type="ORF">ACFQ5G_46235</name>
</gene>
<evidence type="ECO:0000256" key="6">
    <source>
        <dbReference type="SAM" id="MobiDB-lite"/>
    </source>
</evidence>
<feature type="domain" description="OmpR/PhoB-type" evidence="7">
    <location>
        <begin position="1"/>
        <end position="101"/>
    </location>
</feature>
<dbReference type="Gene3D" id="1.10.10.10">
    <property type="entry name" value="Winged helix-like DNA-binding domain superfamily/Winged helix DNA-binding domain"/>
    <property type="match status" value="1"/>
</dbReference>
<dbReference type="PANTHER" id="PTHR35807">
    <property type="entry name" value="TRANSCRIPTIONAL REGULATOR REDD-RELATED"/>
    <property type="match status" value="1"/>
</dbReference>
<keyword evidence="4" id="KW-0804">Transcription</keyword>
<dbReference type="RefSeq" id="WP_317794506.1">
    <property type="nucleotide sequence ID" value="NZ_AP028461.1"/>
</dbReference>
<evidence type="ECO:0000256" key="4">
    <source>
        <dbReference type="ARBA" id="ARBA00023163"/>
    </source>
</evidence>
<feature type="compositionally biased region" description="Pro residues" evidence="6">
    <location>
        <begin position="235"/>
        <end position="251"/>
    </location>
</feature>
<dbReference type="InterPro" id="IPR016032">
    <property type="entry name" value="Sig_transdc_resp-reg_C-effctor"/>
</dbReference>
<accession>A0ABW4API5</accession>
<feature type="region of interest" description="Disordered" evidence="6">
    <location>
        <begin position="176"/>
        <end position="373"/>
    </location>
</feature>
<feature type="DNA-binding region" description="OmpR/PhoB-type" evidence="5">
    <location>
        <begin position="1"/>
        <end position="101"/>
    </location>
</feature>
<feature type="compositionally biased region" description="Low complexity" evidence="6">
    <location>
        <begin position="252"/>
        <end position="303"/>
    </location>
</feature>
<dbReference type="Pfam" id="PF00486">
    <property type="entry name" value="Trans_reg_C"/>
    <property type="match status" value="1"/>
</dbReference>
<organism evidence="8 9">
    <name type="scientific">Actinoplanes sichuanensis</name>
    <dbReference type="NCBI Taxonomy" id="512349"/>
    <lineage>
        <taxon>Bacteria</taxon>
        <taxon>Bacillati</taxon>
        <taxon>Actinomycetota</taxon>
        <taxon>Actinomycetes</taxon>
        <taxon>Micromonosporales</taxon>
        <taxon>Micromonosporaceae</taxon>
        <taxon>Actinoplanes</taxon>
    </lineage>
</organism>
<dbReference type="InterPro" id="IPR011990">
    <property type="entry name" value="TPR-like_helical_dom_sf"/>
</dbReference>
<proteinExistence type="inferred from homology"/>
<dbReference type="PROSITE" id="PS51755">
    <property type="entry name" value="OMPR_PHOB"/>
    <property type="match status" value="1"/>
</dbReference>
<evidence type="ECO:0000313" key="8">
    <source>
        <dbReference type="EMBL" id="MFD1372772.1"/>
    </source>
</evidence>
<keyword evidence="2" id="KW-0805">Transcription regulation</keyword>
<dbReference type="InterPro" id="IPR001867">
    <property type="entry name" value="OmpR/PhoB-type_DNA-bd"/>
</dbReference>
<keyword evidence="3 5" id="KW-0238">DNA-binding</keyword>
<comment type="caution">
    <text evidence="8">The sequence shown here is derived from an EMBL/GenBank/DDBJ whole genome shotgun (WGS) entry which is preliminary data.</text>
</comment>
<dbReference type="Gene3D" id="1.25.40.10">
    <property type="entry name" value="Tetratricopeptide repeat domain"/>
    <property type="match status" value="1"/>
</dbReference>
<dbReference type="EMBL" id="JBHTMK010000063">
    <property type="protein sequence ID" value="MFD1372772.1"/>
    <property type="molecule type" value="Genomic_DNA"/>
</dbReference>
<protein>
    <submittedName>
        <fullName evidence="8">BTAD domain-containing putative transcriptional regulator</fullName>
    </submittedName>
</protein>